<comment type="caution">
    <text evidence="1">The sequence shown here is derived from an EMBL/GenBank/DDBJ whole genome shotgun (WGS) entry which is preliminary data.</text>
</comment>
<accession>A0A369II25</accession>
<dbReference type="OrthoDB" id="942904at2"/>
<dbReference type="Proteomes" id="UP000253141">
    <property type="component" value="Unassembled WGS sequence"/>
</dbReference>
<evidence type="ECO:0000313" key="1">
    <source>
        <dbReference type="EMBL" id="RDB07835.1"/>
    </source>
</evidence>
<gene>
    <name evidence="1" type="ORF">DVG78_01920</name>
</gene>
<dbReference type="AlphaFoldDB" id="A0A369II25"/>
<proteinExistence type="predicted"/>
<protein>
    <submittedName>
        <fullName evidence="1">Uncharacterized protein</fullName>
    </submittedName>
</protein>
<keyword evidence="2" id="KW-1185">Reference proteome</keyword>
<name>A0A369II25_9BACT</name>
<sequence>MKQLGLFIHLFLLNVTVLFSQADTYPIRLPTDKPNFLISIKNRTFYINEIIDSRSDTNSIGMVRKGIGSKNVFATLEGGLVGGLNNYFTACLISINMNETLTPVALEIKEFEISEWVDMRSNDAGIKMCLVFYKYTGQNQRVPFYTAEIDEIKEGLFDITAYHPVRIQNGFTRAFTKMNDYLRDSTDKPAFYSETVLKIAKSLKSTGLKKAGYPDSLGIEDNIRTCSTRRKGIYLTYDEFLANRPSIIDNYVVEYTSDSTRLKLRSASNKIYLRWEYWGFCDGKDIFYNAQNYQSAIYYSKLTEYGTLLAWHDRYLDASDRAVYRVFGVVGLIVANEIADNDCMIYNTANKKVYKATPSVMLSILKNDSDLQQQYTEQNRQESSHIFDIIKQYNLRHPFK</sequence>
<dbReference type="EMBL" id="QPIW01000001">
    <property type="protein sequence ID" value="RDB07835.1"/>
    <property type="molecule type" value="Genomic_DNA"/>
</dbReference>
<evidence type="ECO:0000313" key="2">
    <source>
        <dbReference type="Proteomes" id="UP000253141"/>
    </source>
</evidence>
<reference evidence="1 2" key="1">
    <citation type="submission" date="2018-07" db="EMBL/GenBank/DDBJ databases">
        <title>Genome analysis of Runella aurantiaca.</title>
        <authorList>
            <person name="Yang X."/>
        </authorList>
    </citation>
    <scope>NUCLEOTIDE SEQUENCE [LARGE SCALE GENOMIC DNA]</scope>
    <source>
        <strain evidence="1 2">YX9</strain>
    </source>
</reference>
<organism evidence="1 2">
    <name type="scientific">Runella aurantiaca</name>
    <dbReference type="NCBI Taxonomy" id="2282308"/>
    <lineage>
        <taxon>Bacteria</taxon>
        <taxon>Pseudomonadati</taxon>
        <taxon>Bacteroidota</taxon>
        <taxon>Cytophagia</taxon>
        <taxon>Cytophagales</taxon>
        <taxon>Spirosomataceae</taxon>
        <taxon>Runella</taxon>
    </lineage>
</organism>
<dbReference type="RefSeq" id="WP_114459370.1">
    <property type="nucleotide sequence ID" value="NZ_QPIW01000001.1"/>
</dbReference>